<reference evidence="1 2" key="1">
    <citation type="submission" date="2024-01" db="EMBL/GenBank/DDBJ databases">
        <title>The genomes of 5 underutilized Papilionoideae crops provide insights into root nodulation and disease resistanc.</title>
        <authorList>
            <person name="Jiang F."/>
        </authorList>
    </citation>
    <scope>NUCLEOTIDE SEQUENCE [LARGE SCALE GENOMIC DNA]</scope>
    <source>
        <strain evidence="1">DUOXIRENSHENG_FW03</strain>
        <tissue evidence="1">Leaves</tissue>
    </source>
</reference>
<name>A0AAN9XK91_PSOTE</name>
<dbReference type="EMBL" id="JAYMYS010000004">
    <property type="protein sequence ID" value="KAK7395982.1"/>
    <property type="molecule type" value="Genomic_DNA"/>
</dbReference>
<sequence length="455" mass="50649">MAVAATVEQIPLKVLVDEEKNRVVYVEAGKDFVDVLLSFLTLPLGTIARLVGKESNMNKVSVGSLSSLYDSVANVENKHFWTDACKQMLLHPRNSMESHCQSLKLNIDDTEKTHYFICQSLNCAFQHSGGLLTTFKDQTCKCGKLMNKVVHFDSSLIASEGFVPDMATFIITDELKVTPSNFHVSCLPLNHGYENMDALKLIVDLLKCSLLSPTPLTDVLLTKKQHSRKDSPPGTEWNFDFDIGEADANEQSQMMNVKVIVRKSEESVLFALAEEDFVDFLFSFLTLPLGGVEHMFNGDSCLGSIDNLYKSVPDLDNSYLRSPYIKDMLLKTSLACQFKLRNKILPMSYLDPQSSNYEIYSKNGGRRFVGKPSLFMVTDDLVVTPSSSISAISYVAKLGVPSSDLEEIVIKIGQKEGLCLLKACLITSSTNSLNSMITLVRTEEKSPKVMYLTYN</sequence>
<dbReference type="PANTHER" id="PTHR33103:SF102">
    <property type="entry name" value="DUF674 FAMILY PROTEIN"/>
    <property type="match status" value="1"/>
</dbReference>
<dbReference type="Proteomes" id="UP001386955">
    <property type="component" value="Unassembled WGS sequence"/>
</dbReference>
<dbReference type="InterPro" id="IPR007750">
    <property type="entry name" value="DUF674"/>
</dbReference>
<gene>
    <name evidence="1" type="ORF">VNO78_16638</name>
</gene>
<dbReference type="PANTHER" id="PTHR33103">
    <property type="entry name" value="OS01G0153900 PROTEIN"/>
    <property type="match status" value="1"/>
</dbReference>
<keyword evidence="2" id="KW-1185">Reference proteome</keyword>
<proteinExistence type="predicted"/>
<evidence type="ECO:0008006" key="3">
    <source>
        <dbReference type="Google" id="ProtNLM"/>
    </source>
</evidence>
<dbReference type="Pfam" id="PF05056">
    <property type="entry name" value="DUF674"/>
    <property type="match status" value="1"/>
</dbReference>
<comment type="caution">
    <text evidence="1">The sequence shown here is derived from an EMBL/GenBank/DDBJ whole genome shotgun (WGS) entry which is preliminary data.</text>
</comment>
<protein>
    <recommendedName>
        <fullName evidence="3">DUF674 family protein</fullName>
    </recommendedName>
</protein>
<dbReference type="AlphaFoldDB" id="A0AAN9XK91"/>
<organism evidence="1 2">
    <name type="scientific">Psophocarpus tetragonolobus</name>
    <name type="common">Winged bean</name>
    <name type="synonym">Dolichos tetragonolobus</name>
    <dbReference type="NCBI Taxonomy" id="3891"/>
    <lineage>
        <taxon>Eukaryota</taxon>
        <taxon>Viridiplantae</taxon>
        <taxon>Streptophyta</taxon>
        <taxon>Embryophyta</taxon>
        <taxon>Tracheophyta</taxon>
        <taxon>Spermatophyta</taxon>
        <taxon>Magnoliopsida</taxon>
        <taxon>eudicotyledons</taxon>
        <taxon>Gunneridae</taxon>
        <taxon>Pentapetalae</taxon>
        <taxon>rosids</taxon>
        <taxon>fabids</taxon>
        <taxon>Fabales</taxon>
        <taxon>Fabaceae</taxon>
        <taxon>Papilionoideae</taxon>
        <taxon>50 kb inversion clade</taxon>
        <taxon>NPAAA clade</taxon>
        <taxon>indigoferoid/millettioid clade</taxon>
        <taxon>Phaseoleae</taxon>
        <taxon>Psophocarpus</taxon>
    </lineage>
</organism>
<accession>A0AAN9XK91</accession>
<evidence type="ECO:0000313" key="1">
    <source>
        <dbReference type="EMBL" id="KAK7395982.1"/>
    </source>
</evidence>
<evidence type="ECO:0000313" key="2">
    <source>
        <dbReference type="Proteomes" id="UP001386955"/>
    </source>
</evidence>